<evidence type="ECO:0000313" key="2">
    <source>
        <dbReference type="EMBL" id="KAL1503121.1"/>
    </source>
</evidence>
<accession>A0AB34IL37</accession>
<feature type="compositionally biased region" description="Pro residues" evidence="1">
    <location>
        <begin position="76"/>
        <end position="89"/>
    </location>
</feature>
<sequence length="243" mass="26319">MAPVSGKQKKALLQAQRRLKAARARSNEAAAAAAAPLRWWELGLAPSDTRVLRVRLSLVRARRSSRVRAAFHILAPPAPPPPAPPPPTPAERRAAQLRRQLQQAEDSLRRSGRSTPAEGLALWRRGVEGAAGTIEGVCGAAGGGEGETRRRLFPLGQLALQSGPLKGAQPARFRRLVRDAYDGSHPDVQLIEKLLQALGGAAEGMTEQQRLTLSKWREDFAERFDGSLPKEAASCEDEPMAQE</sequence>
<dbReference type="AlphaFoldDB" id="A0AB34IL37"/>
<protein>
    <submittedName>
        <fullName evidence="2">Uncharacterized protein</fullName>
    </submittedName>
</protein>
<name>A0AB34IL37_PRYPA</name>
<organism evidence="2 3">
    <name type="scientific">Prymnesium parvum</name>
    <name type="common">Toxic golden alga</name>
    <dbReference type="NCBI Taxonomy" id="97485"/>
    <lineage>
        <taxon>Eukaryota</taxon>
        <taxon>Haptista</taxon>
        <taxon>Haptophyta</taxon>
        <taxon>Prymnesiophyceae</taxon>
        <taxon>Prymnesiales</taxon>
        <taxon>Prymnesiaceae</taxon>
        <taxon>Prymnesium</taxon>
    </lineage>
</organism>
<proteinExistence type="predicted"/>
<dbReference type="EMBL" id="JBGBPQ010000022">
    <property type="protein sequence ID" value="KAL1503121.1"/>
    <property type="molecule type" value="Genomic_DNA"/>
</dbReference>
<feature type="region of interest" description="Disordered" evidence="1">
    <location>
        <begin position="72"/>
        <end position="92"/>
    </location>
</feature>
<gene>
    <name evidence="2" type="ORF">AB1Y20_011184</name>
</gene>
<evidence type="ECO:0000256" key="1">
    <source>
        <dbReference type="SAM" id="MobiDB-lite"/>
    </source>
</evidence>
<dbReference type="Proteomes" id="UP001515480">
    <property type="component" value="Unassembled WGS sequence"/>
</dbReference>
<keyword evidence="3" id="KW-1185">Reference proteome</keyword>
<comment type="caution">
    <text evidence="2">The sequence shown here is derived from an EMBL/GenBank/DDBJ whole genome shotgun (WGS) entry which is preliminary data.</text>
</comment>
<reference evidence="2 3" key="1">
    <citation type="journal article" date="2024" name="Science">
        <title>Giant polyketide synthase enzymes in the biosynthesis of giant marine polyether toxins.</title>
        <authorList>
            <person name="Fallon T.R."/>
            <person name="Shende V.V."/>
            <person name="Wierzbicki I.H."/>
            <person name="Pendleton A.L."/>
            <person name="Watervoot N.F."/>
            <person name="Auber R.P."/>
            <person name="Gonzalez D.J."/>
            <person name="Wisecaver J.H."/>
            <person name="Moore B.S."/>
        </authorList>
    </citation>
    <scope>NUCLEOTIDE SEQUENCE [LARGE SCALE GENOMIC DNA]</scope>
    <source>
        <strain evidence="2 3">12B1</strain>
    </source>
</reference>
<evidence type="ECO:0000313" key="3">
    <source>
        <dbReference type="Proteomes" id="UP001515480"/>
    </source>
</evidence>